<evidence type="ECO:0000256" key="8">
    <source>
        <dbReference type="ARBA" id="ARBA00022679"/>
    </source>
</evidence>
<evidence type="ECO:0000256" key="4">
    <source>
        <dbReference type="ARBA" id="ARBA00020585"/>
    </source>
</evidence>
<dbReference type="RefSeq" id="WP_079651092.1">
    <property type="nucleotide sequence ID" value="NZ_FUYM01000025.1"/>
</dbReference>
<dbReference type="InterPro" id="IPR050321">
    <property type="entry name" value="Glycosyltr_2/OpgH_subfam"/>
</dbReference>
<gene>
    <name evidence="14" type="ORF">SAMN06295920_1256</name>
</gene>
<sequence>MYRIDKDLAEGAPQHGPRAQADLPVEAPLAMPVQDLSRSPDTATADPIVPVGPLFQRRLFLIVGSFLFGLLAAQEMFTPLQSDGIDWIDLGFALLFFGLFAWIAFGFLNAVAGLFVLLGRGPAPEVARSKLVLPEGRTAVLMPIYNEDVGAVFRRLESMTDSIDAVGGADRFDFFILSDSHERNHAREYLAFRRLRETSKANVYYRRRPRNTARKPGNIADWVRRFGGAYDYMLVLDADSLMSGAAMVRLASAIEARPAIGLLQTVPQLINGQTMFARWHQFASSVYGPVASAGLRWWSGTEATFWGHNAIIRVKAFAESCGLPALSEDSLLGGHIMSHDMVEAALLRRRGWAVHMVTMPEGSYEEFPPTMIDHAIRDRRWCQGNLQHLRLLNTSGLHWVSRLQLFMGASAYLTSPLWLLLLGAAMFEQLRADFDGFVLISSGWLLGLTGLMLFGPKIAALIALGQDRDLVRQLGGWVSIARGTLLEVVTSIVTAPAMMLTQSMAIVDILRGRQSGWSPQRREVDGLDFGEVTRFYRWHLLLGTVLMAAILLGLDGSIWSLPVAVGLLLAPATVWLTSRADVGEWLVRRGYFVSPADHRRFEEGPEQELPDLVPEPRFAIARGC</sequence>
<keyword evidence="15" id="KW-1185">Reference proteome</keyword>
<protein>
    <recommendedName>
        <fullName evidence="4">Glucans biosynthesis glucosyltransferase H</fullName>
    </recommendedName>
</protein>
<evidence type="ECO:0000313" key="14">
    <source>
        <dbReference type="EMBL" id="SKC13701.1"/>
    </source>
</evidence>
<comment type="pathway">
    <text evidence="2">Glycan metabolism; osmoregulated periplasmic glucan (OPG) biosynthesis.</text>
</comment>
<feature type="transmembrane region" description="Helical" evidence="12">
    <location>
        <begin position="558"/>
        <end position="578"/>
    </location>
</feature>
<dbReference type="SUPFAM" id="SSF53448">
    <property type="entry name" value="Nucleotide-diphospho-sugar transferases"/>
    <property type="match status" value="1"/>
</dbReference>
<evidence type="ECO:0000313" key="15">
    <source>
        <dbReference type="Proteomes" id="UP000189818"/>
    </source>
</evidence>
<feature type="transmembrane region" description="Helical" evidence="12">
    <location>
        <begin position="439"/>
        <end position="464"/>
    </location>
</feature>
<evidence type="ECO:0000256" key="6">
    <source>
        <dbReference type="ARBA" id="ARBA00022519"/>
    </source>
</evidence>
<dbReference type="GO" id="GO:0016758">
    <property type="term" value="F:hexosyltransferase activity"/>
    <property type="evidence" value="ECO:0007669"/>
    <property type="project" value="TreeGrafter"/>
</dbReference>
<evidence type="ECO:0000256" key="7">
    <source>
        <dbReference type="ARBA" id="ARBA00022676"/>
    </source>
</evidence>
<dbReference type="InterPro" id="IPR001173">
    <property type="entry name" value="Glyco_trans_2-like"/>
</dbReference>
<dbReference type="InterPro" id="IPR029044">
    <property type="entry name" value="Nucleotide-diphossugar_trans"/>
</dbReference>
<keyword evidence="7" id="KW-0328">Glycosyltransferase</keyword>
<dbReference type="Gene3D" id="3.90.550.10">
    <property type="entry name" value="Spore Coat Polysaccharide Biosynthesis Protein SpsA, Chain A"/>
    <property type="match status" value="1"/>
</dbReference>
<keyword evidence="11 12" id="KW-0472">Membrane</keyword>
<comment type="similarity">
    <text evidence="3">Belongs to the glycosyltransferase 2 family. OpgH subfamily.</text>
</comment>
<dbReference type="NCBIfam" id="NF003958">
    <property type="entry name" value="PRK05454.2-1"/>
    <property type="match status" value="1"/>
</dbReference>
<evidence type="ECO:0000256" key="2">
    <source>
        <dbReference type="ARBA" id="ARBA00005001"/>
    </source>
</evidence>
<dbReference type="PANTHER" id="PTHR43867">
    <property type="entry name" value="CELLULOSE SYNTHASE CATALYTIC SUBUNIT A [UDP-FORMING]"/>
    <property type="match status" value="1"/>
</dbReference>
<dbReference type="NCBIfam" id="NF003962">
    <property type="entry name" value="PRK05454.2-5"/>
    <property type="match status" value="1"/>
</dbReference>
<evidence type="ECO:0000256" key="9">
    <source>
        <dbReference type="ARBA" id="ARBA00022692"/>
    </source>
</evidence>
<keyword evidence="8 14" id="KW-0808">Transferase</keyword>
<name>A0A1T5GZB2_9SPHN</name>
<dbReference type="EMBL" id="FUYM01000025">
    <property type="protein sequence ID" value="SKC13701.1"/>
    <property type="molecule type" value="Genomic_DNA"/>
</dbReference>
<feature type="transmembrane region" description="Helical" evidence="12">
    <location>
        <begin position="535"/>
        <end position="552"/>
    </location>
</feature>
<proteinExistence type="inferred from homology"/>
<evidence type="ECO:0000256" key="3">
    <source>
        <dbReference type="ARBA" id="ARBA00009337"/>
    </source>
</evidence>
<dbReference type="AlphaFoldDB" id="A0A1T5GZB2"/>
<dbReference type="STRING" id="439228.SAMN06295920_1256"/>
<feature type="domain" description="Glycosyltransferase 2-like" evidence="13">
    <location>
        <begin position="234"/>
        <end position="426"/>
    </location>
</feature>
<evidence type="ECO:0000256" key="12">
    <source>
        <dbReference type="SAM" id="Phobius"/>
    </source>
</evidence>
<evidence type="ECO:0000259" key="13">
    <source>
        <dbReference type="Pfam" id="PF13632"/>
    </source>
</evidence>
<keyword evidence="5" id="KW-1003">Cell membrane</keyword>
<evidence type="ECO:0000256" key="11">
    <source>
        <dbReference type="ARBA" id="ARBA00023136"/>
    </source>
</evidence>
<organism evidence="14 15">
    <name type="scientific">Rhizorhabdus histidinilytica</name>
    <dbReference type="NCBI Taxonomy" id="439228"/>
    <lineage>
        <taxon>Bacteria</taxon>
        <taxon>Pseudomonadati</taxon>
        <taxon>Pseudomonadota</taxon>
        <taxon>Alphaproteobacteria</taxon>
        <taxon>Sphingomonadales</taxon>
        <taxon>Sphingomonadaceae</taxon>
        <taxon>Rhizorhabdus</taxon>
    </lineage>
</organism>
<feature type="transmembrane region" description="Helical" evidence="12">
    <location>
        <begin position="405"/>
        <end position="427"/>
    </location>
</feature>
<keyword evidence="10 12" id="KW-1133">Transmembrane helix</keyword>
<comment type="subcellular location">
    <subcellularLocation>
        <location evidence="1">Cell inner membrane</location>
        <topology evidence="1">Multi-pass membrane protein</topology>
    </subcellularLocation>
</comment>
<feature type="transmembrane region" description="Helical" evidence="12">
    <location>
        <begin position="59"/>
        <end position="78"/>
    </location>
</feature>
<dbReference type="GO" id="GO:0005886">
    <property type="term" value="C:plasma membrane"/>
    <property type="evidence" value="ECO:0007669"/>
    <property type="project" value="UniProtKB-SubCell"/>
</dbReference>
<keyword evidence="6" id="KW-0997">Cell inner membrane</keyword>
<reference evidence="15" key="1">
    <citation type="submission" date="2017-02" db="EMBL/GenBank/DDBJ databases">
        <authorList>
            <person name="Varghese N."/>
            <person name="Submissions S."/>
        </authorList>
    </citation>
    <scope>NUCLEOTIDE SEQUENCE [LARGE SCALE GENOMIC DNA]</scope>
    <source>
        <strain evidence="15">UM2</strain>
    </source>
</reference>
<feature type="transmembrane region" description="Helical" evidence="12">
    <location>
        <begin position="90"/>
        <end position="118"/>
    </location>
</feature>
<evidence type="ECO:0000256" key="5">
    <source>
        <dbReference type="ARBA" id="ARBA00022475"/>
    </source>
</evidence>
<dbReference type="OrthoDB" id="9775281at2"/>
<dbReference type="Pfam" id="PF13632">
    <property type="entry name" value="Glyco_trans_2_3"/>
    <property type="match status" value="1"/>
</dbReference>
<evidence type="ECO:0000256" key="1">
    <source>
        <dbReference type="ARBA" id="ARBA00004429"/>
    </source>
</evidence>
<evidence type="ECO:0000256" key="10">
    <source>
        <dbReference type="ARBA" id="ARBA00022989"/>
    </source>
</evidence>
<dbReference type="PANTHER" id="PTHR43867:SF5">
    <property type="entry name" value="GLUCANS BIOSYNTHESIS GLUCOSYLTRANSFERASE H"/>
    <property type="match status" value="1"/>
</dbReference>
<keyword evidence="9 12" id="KW-0812">Transmembrane</keyword>
<dbReference type="Proteomes" id="UP000189818">
    <property type="component" value="Unassembled WGS sequence"/>
</dbReference>
<accession>A0A1T5GZB2</accession>